<dbReference type="AlphaFoldDB" id="A0A2T1GF32"/>
<feature type="domain" description="Glycosyltransferase subfamily 4-like N-terminal" evidence="1">
    <location>
        <begin position="22"/>
        <end position="151"/>
    </location>
</feature>
<name>A0A2T1GF32_9CYAN</name>
<dbReference type="PANTHER" id="PTHR45947:SF3">
    <property type="entry name" value="SULFOQUINOVOSYL TRANSFERASE SQD2"/>
    <property type="match status" value="1"/>
</dbReference>
<dbReference type="InterPro" id="IPR028098">
    <property type="entry name" value="Glyco_trans_4-like_N"/>
</dbReference>
<dbReference type="Pfam" id="PF13579">
    <property type="entry name" value="Glyco_trans_4_4"/>
    <property type="match status" value="1"/>
</dbReference>
<accession>A0A2T1GF32</accession>
<protein>
    <submittedName>
        <fullName evidence="2">Glycosyltransferase</fullName>
    </submittedName>
</protein>
<evidence type="ECO:0000313" key="2">
    <source>
        <dbReference type="EMBL" id="PSB56088.1"/>
    </source>
</evidence>
<evidence type="ECO:0000259" key="1">
    <source>
        <dbReference type="Pfam" id="PF13579"/>
    </source>
</evidence>
<dbReference type="SUPFAM" id="SSF53756">
    <property type="entry name" value="UDP-Glycosyltransferase/glycogen phosphorylase"/>
    <property type="match status" value="1"/>
</dbReference>
<sequence length="397" mass="44563">MNLAPDRPPIKILQVVGRMNRGGAETWLMHVLRNIDRHIFQIDFLVSTTDACAYDDEIRALGGRVIPCTGPSNPLTYARKFQQVLQEYGPYDVVHSHIHHYNGYILRLAARAGVPIRVCHSHIDSTALEAKSSWLRRLYFGLMTRWIDRYATIGLGCSDVASANLFGQNWQNDPRWQKYYCSIDLTPFETKVDPKLVRADLNIPAAAFVIGHVGRFQEQKNHTFLVDIFAEVLKREPQAYLLLIGEGPLRAEIEQQVERAGVAERTLFTGSRPDVPNLMMGAMDAFVMPSLCEGLPLVGIEVQAAGLQTFLSEAITPEVCLVEPLVQQLSLSQPAAIWADEIVRTHRERAIDRHSALTTIQQSSFNIQVGIDRLMKVYRGDSPDQAIPNAVRDKALI</sequence>
<dbReference type="Gene3D" id="3.40.50.2000">
    <property type="entry name" value="Glycogen Phosphorylase B"/>
    <property type="match status" value="2"/>
</dbReference>
<dbReference type="GO" id="GO:0016757">
    <property type="term" value="F:glycosyltransferase activity"/>
    <property type="evidence" value="ECO:0007669"/>
    <property type="project" value="TreeGrafter"/>
</dbReference>
<dbReference type="Proteomes" id="UP000238937">
    <property type="component" value="Unassembled WGS sequence"/>
</dbReference>
<dbReference type="CDD" id="cd03812">
    <property type="entry name" value="GT4_CapH-like"/>
    <property type="match status" value="1"/>
</dbReference>
<dbReference type="InterPro" id="IPR050194">
    <property type="entry name" value="Glycosyltransferase_grp1"/>
</dbReference>
<reference evidence="2 3" key="1">
    <citation type="submission" date="2018-03" db="EMBL/GenBank/DDBJ databases">
        <title>The ancient ancestry and fast evolution of plastids.</title>
        <authorList>
            <person name="Moore K.R."/>
            <person name="Magnabosco C."/>
            <person name="Momper L."/>
            <person name="Gold D.A."/>
            <person name="Bosak T."/>
            <person name="Fournier G.P."/>
        </authorList>
    </citation>
    <scope>NUCLEOTIDE SEQUENCE [LARGE SCALE GENOMIC DNA]</scope>
    <source>
        <strain evidence="2 3">CCALA 037</strain>
    </source>
</reference>
<proteinExistence type="predicted"/>
<gene>
    <name evidence="2" type="ORF">C7B77_12985</name>
</gene>
<dbReference type="RefSeq" id="WP_106305217.1">
    <property type="nucleotide sequence ID" value="NZ_PVWO01000146.1"/>
</dbReference>
<evidence type="ECO:0000313" key="3">
    <source>
        <dbReference type="Proteomes" id="UP000238937"/>
    </source>
</evidence>
<organism evidence="2 3">
    <name type="scientific">Chamaesiphon polymorphus CCALA 037</name>
    <dbReference type="NCBI Taxonomy" id="2107692"/>
    <lineage>
        <taxon>Bacteria</taxon>
        <taxon>Bacillati</taxon>
        <taxon>Cyanobacteriota</taxon>
        <taxon>Cyanophyceae</taxon>
        <taxon>Gomontiellales</taxon>
        <taxon>Chamaesiphonaceae</taxon>
        <taxon>Chamaesiphon</taxon>
    </lineage>
</organism>
<keyword evidence="3" id="KW-1185">Reference proteome</keyword>
<dbReference type="Pfam" id="PF13692">
    <property type="entry name" value="Glyco_trans_1_4"/>
    <property type="match status" value="1"/>
</dbReference>
<keyword evidence="2" id="KW-0808">Transferase</keyword>
<dbReference type="EMBL" id="PVWO01000146">
    <property type="protein sequence ID" value="PSB56088.1"/>
    <property type="molecule type" value="Genomic_DNA"/>
</dbReference>
<dbReference type="PANTHER" id="PTHR45947">
    <property type="entry name" value="SULFOQUINOVOSYL TRANSFERASE SQD2"/>
    <property type="match status" value="1"/>
</dbReference>
<dbReference type="OrthoDB" id="9804196at2"/>
<comment type="caution">
    <text evidence="2">The sequence shown here is derived from an EMBL/GenBank/DDBJ whole genome shotgun (WGS) entry which is preliminary data.</text>
</comment>